<keyword evidence="5" id="KW-1185">Reference proteome</keyword>
<feature type="signal peptide" evidence="2">
    <location>
        <begin position="1"/>
        <end position="23"/>
    </location>
</feature>
<feature type="chain" id="PRO_5004201939" evidence="2">
    <location>
        <begin position="24"/>
        <end position="530"/>
    </location>
</feature>
<evidence type="ECO:0000313" key="4">
    <source>
        <dbReference type="EMBL" id="EAR96698.1"/>
    </source>
</evidence>
<dbReference type="KEGG" id="tet:TTHERM_00757610"/>
<accession>Q23JP5</accession>
<dbReference type="HOGENOM" id="CLU_022058_0_0_1"/>
<reference evidence="5" key="1">
    <citation type="journal article" date="2006" name="PLoS Biol.">
        <title>Macronuclear genome sequence of the ciliate Tetrahymena thermophila, a model eukaryote.</title>
        <authorList>
            <person name="Eisen J.A."/>
            <person name="Coyne R.S."/>
            <person name="Wu M."/>
            <person name="Wu D."/>
            <person name="Thiagarajan M."/>
            <person name="Wortman J.R."/>
            <person name="Badger J.H."/>
            <person name="Ren Q."/>
            <person name="Amedeo P."/>
            <person name="Jones K.M."/>
            <person name="Tallon L.J."/>
            <person name="Delcher A.L."/>
            <person name="Salzberg S.L."/>
            <person name="Silva J.C."/>
            <person name="Haas B.J."/>
            <person name="Majoros W.H."/>
            <person name="Farzad M."/>
            <person name="Carlton J.M."/>
            <person name="Smith R.K. Jr."/>
            <person name="Garg J."/>
            <person name="Pearlman R.E."/>
            <person name="Karrer K.M."/>
            <person name="Sun L."/>
            <person name="Manning G."/>
            <person name="Elde N.C."/>
            <person name="Turkewitz A.P."/>
            <person name="Asai D.J."/>
            <person name="Wilkes D.E."/>
            <person name="Wang Y."/>
            <person name="Cai H."/>
            <person name="Collins K."/>
            <person name="Stewart B.A."/>
            <person name="Lee S.R."/>
            <person name="Wilamowska K."/>
            <person name="Weinberg Z."/>
            <person name="Ruzzo W.L."/>
            <person name="Wloga D."/>
            <person name="Gaertig J."/>
            <person name="Frankel J."/>
            <person name="Tsao C.-C."/>
            <person name="Gorovsky M.A."/>
            <person name="Keeling P.J."/>
            <person name="Waller R.F."/>
            <person name="Patron N.J."/>
            <person name="Cherry J.M."/>
            <person name="Stover N.A."/>
            <person name="Krieger C.J."/>
            <person name="del Toro C."/>
            <person name="Ryder H.F."/>
            <person name="Williamson S.C."/>
            <person name="Barbeau R.A."/>
            <person name="Hamilton E.P."/>
            <person name="Orias E."/>
        </authorList>
    </citation>
    <scope>NUCLEOTIDE SEQUENCE [LARGE SCALE GENOMIC DNA]</scope>
    <source>
        <strain evidence="5">SB210</strain>
    </source>
</reference>
<evidence type="ECO:0000256" key="2">
    <source>
        <dbReference type="SAM" id="SignalP"/>
    </source>
</evidence>
<organism evidence="4 5">
    <name type="scientific">Tetrahymena thermophila (strain SB210)</name>
    <dbReference type="NCBI Taxonomy" id="312017"/>
    <lineage>
        <taxon>Eukaryota</taxon>
        <taxon>Sar</taxon>
        <taxon>Alveolata</taxon>
        <taxon>Ciliophora</taxon>
        <taxon>Intramacronucleata</taxon>
        <taxon>Oligohymenophorea</taxon>
        <taxon>Hymenostomatida</taxon>
        <taxon>Tetrahymenina</taxon>
        <taxon>Tetrahymenidae</taxon>
        <taxon>Tetrahymena</taxon>
    </lineage>
</organism>
<feature type="domain" description="MACPF" evidence="3">
    <location>
        <begin position="66"/>
        <end position="360"/>
    </location>
</feature>
<dbReference type="Pfam" id="PF01823">
    <property type="entry name" value="MACPF"/>
    <property type="match status" value="1"/>
</dbReference>
<dbReference type="EMBL" id="GG662685">
    <property type="protein sequence ID" value="EAR96698.1"/>
    <property type="molecule type" value="Genomic_DNA"/>
</dbReference>
<dbReference type="eggNOG" id="ENOG502R472">
    <property type="taxonomic scope" value="Eukaryota"/>
</dbReference>
<dbReference type="InParanoid" id="Q23JP5"/>
<name>Q23JP5_TETTS</name>
<dbReference type="GeneID" id="7842627"/>
<gene>
    <name evidence="4" type="ORF">TTHERM_00757610</name>
</gene>
<dbReference type="Proteomes" id="UP000009168">
    <property type="component" value="Unassembled WGS sequence"/>
</dbReference>
<protein>
    <submittedName>
        <fullName evidence="4">MAC/perforin domain protein</fullName>
    </submittedName>
</protein>
<keyword evidence="2" id="KW-0732">Signal</keyword>
<dbReference type="PROSITE" id="PS51412">
    <property type="entry name" value="MACPF_2"/>
    <property type="match status" value="1"/>
</dbReference>
<sequence length="530" mass="60191">MQSKYTQLETLVCLSILLILAQCQNLNGKRNMYKLLSSSNIEEAMQELCPFPGYHGTYCPQENVAFASYKRNLQSGIPKMPSGIGASFDISTGELKLPAIQLTYQSEPSQEQIYTDPLSSRQFIVADETSIEQVNLDADIRVFKNEFELTNIWLDATQNGQWLGGEYSQSKDLNDVYTRFFTNNQQTSIAQQSKNVIRMTFKTDSLKLNRFAQRAIDALPEDYQVDVYNEFLNAWGTHISVDTFVGGMIEKQTVFKDCVFFTPQFTGGYSAEQVNEALRNELQGNPAEGFFTARRQVTLDHKFGGNPEDVANWEQTISQNPALLKINRFLSWDNMAANPQVKANLQQAINNRIESMRQRQQSYQDQVREQRRVERIQPRTAWAVGGNGYSAGAHPLPAMISITRQFEMKHADSCPVGADRTYAEQFCVSGLVHSPYDLFKEVRYERDQQGNYRSIMYNLFADVTGGPKEFVGDFVDRGCSIAQYFEDTKYTDFNLPPPNETMFKLVCTDCIPSVYNSPQGQILQCSCPAF</sequence>
<dbReference type="RefSeq" id="XP_001016943.1">
    <property type="nucleotide sequence ID" value="XM_001016943.1"/>
</dbReference>
<evidence type="ECO:0000256" key="1">
    <source>
        <dbReference type="SAM" id="Coils"/>
    </source>
</evidence>
<keyword evidence="1" id="KW-0175">Coiled coil</keyword>
<proteinExistence type="predicted"/>
<dbReference type="InterPro" id="IPR020864">
    <property type="entry name" value="MACPF"/>
</dbReference>
<feature type="coiled-coil region" evidence="1">
    <location>
        <begin position="346"/>
        <end position="373"/>
    </location>
</feature>
<evidence type="ECO:0000259" key="3">
    <source>
        <dbReference type="PROSITE" id="PS51412"/>
    </source>
</evidence>
<evidence type="ECO:0000313" key="5">
    <source>
        <dbReference type="Proteomes" id="UP000009168"/>
    </source>
</evidence>
<dbReference type="AlphaFoldDB" id="Q23JP5"/>